<sequence length="91" mass="10268">MNLHQRGTELIEALKGHLLEVLHGHPDAEPGGTGVFQEEIARRAGLHNMGTGELDHTCGEMLRLLHKEGKIKLVDEAEPDEKRKRWRLTSQ</sequence>
<gene>
    <name evidence="1" type="ORF">PP769_08980</name>
</gene>
<reference evidence="1 2" key="1">
    <citation type="submission" date="2023-01" db="EMBL/GenBank/DDBJ databases">
        <title>Cultivation and genomic characterization of new, ubiquitous marine nitrite-oxidizing bacteria from the Nitrospirales.</title>
        <authorList>
            <person name="Mueller A.J."/>
            <person name="Daebeler A."/>
            <person name="Herbold C.W."/>
            <person name="Kirkegaard R.H."/>
            <person name="Daims H."/>
        </authorList>
    </citation>
    <scope>NUCLEOTIDE SEQUENCE [LARGE SCALE GENOMIC DNA]</scope>
    <source>
        <strain evidence="1 2">VA</strain>
    </source>
</reference>
<accession>A0AA96GDY6</accession>
<protein>
    <submittedName>
        <fullName evidence="1">Uncharacterized protein</fullName>
    </submittedName>
</protein>
<keyword evidence="2" id="KW-1185">Reference proteome</keyword>
<name>A0AA96GDY6_9BACT</name>
<dbReference type="KEGG" id="nall:PP769_08980"/>
<dbReference type="RefSeq" id="WP_312646754.1">
    <property type="nucleotide sequence ID" value="NZ_CP116967.1"/>
</dbReference>
<organism evidence="1 2">
    <name type="scientific">Candidatus Nitrospira allomarina</name>
    <dbReference type="NCBI Taxonomy" id="3020900"/>
    <lineage>
        <taxon>Bacteria</taxon>
        <taxon>Pseudomonadati</taxon>
        <taxon>Nitrospirota</taxon>
        <taxon>Nitrospiria</taxon>
        <taxon>Nitrospirales</taxon>
        <taxon>Nitrospiraceae</taxon>
        <taxon>Nitrospira</taxon>
    </lineage>
</organism>
<dbReference type="AlphaFoldDB" id="A0AA96GDY6"/>
<evidence type="ECO:0000313" key="1">
    <source>
        <dbReference type="EMBL" id="WNM59871.1"/>
    </source>
</evidence>
<dbReference type="EMBL" id="CP116967">
    <property type="protein sequence ID" value="WNM59871.1"/>
    <property type="molecule type" value="Genomic_DNA"/>
</dbReference>
<dbReference type="Proteomes" id="UP001302719">
    <property type="component" value="Chromosome"/>
</dbReference>
<evidence type="ECO:0000313" key="2">
    <source>
        <dbReference type="Proteomes" id="UP001302719"/>
    </source>
</evidence>
<proteinExistence type="predicted"/>